<dbReference type="Proteomes" id="UP000008493">
    <property type="component" value="Unassembled WGS sequence"/>
</dbReference>
<proteinExistence type="predicted"/>
<dbReference type="EMBL" id="JH971391">
    <property type="protein sequence ID" value="EKM78711.1"/>
    <property type="molecule type" value="Genomic_DNA"/>
</dbReference>
<dbReference type="OrthoDB" id="3197992at2759"/>
<name>K5WTH4_AGABU</name>
<dbReference type="AlphaFoldDB" id="K5WTH4"/>
<organism evidence="1 2">
    <name type="scientific">Agaricus bisporus var. burnettii (strain JB137-S8 / ATCC MYA-4627 / FGSC 10392)</name>
    <name type="common">White button mushroom</name>
    <dbReference type="NCBI Taxonomy" id="597362"/>
    <lineage>
        <taxon>Eukaryota</taxon>
        <taxon>Fungi</taxon>
        <taxon>Dikarya</taxon>
        <taxon>Basidiomycota</taxon>
        <taxon>Agaricomycotina</taxon>
        <taxon>Agaricomycetes</taxon>
        <taxon>Agaricomycetidae</taxon>
        <taxon>Agaricales</taxon>
        <taxon>Agaricineae</taxon>
        <taxon>Agaricaceae</taxon>
        <taxon>Agaricus</taxon>
    </lineage>
</organism>
<dbReference type="InParanoid" id="K5WTH4"/>
<accession>K5WTH4</accession>
<dbReference type="OMA" id="IQEPCDA"/>
<gene>
    <name evidence="1" type="ORF">AGABI1DRAFT_114316</name>
</gene>
<protein>
    <submittedName>
        <fullName evidence="1">Uncharacterized protein</fullName>
    </submittedName>
</protein>
<keyword evidence="2" id="KW-1185">Reference proteome</keyword>
<dbReference type="KEGG" id="abp:AGABI1DRAFT114316"/>
<sequence length="87" mass="9965">MCKRECIGDYFRPCNHWIFDYETGELVDCNEPKCRTSGNHVHKGKEYLCDCAPELPYDARDGEAKVRNMFHKLCPKCATAAPPARGR</sequence>
<dbReference type="RefSeq" id="XP_007330537.1">
    <property type="nucleotide sequence ID" value="XM_007330475.1"/>
</dbReference>
<dbReference type="GeneID" id="18824283"/>
<evidence type="ECO:0000313" key="2">
    <source>
        <dbReference type="Proteomes" id="UP000008493"/>
    </source>
</evidence>
<evidence type="ECO:0000313" key="1">
    <source>
        <dbReference type="EMBL" id="EKM78711.1"/>
    </source>
</evidence>
<reference evidence="2" key="1">
    <citation type="journal article" date="2012" name="Proc. Natl. Acad. Sci. U.S.A.">
        <title>Genome sequence of the button mushroom Agaricus bisporus reveals mechanisms governing adaptation to a humic-rich ecological niche.</title>
        <authorList>
            <person name="Morin E."/>
            <person name="Kohler A."/>
            <person name="Baker A.R."/>
            <person name="Foulongne-Oriol M."/>
            <person name="Lombard V."/>
            <person name="Nagy L.G."/>
            <person name="Ohm R.A."/>
            <person name="Patyshakuliyeva A."/>
            <person name="Brun A."/>
            <person name="Aerts A.L."/>
            <person name="Bailey A.M."/>
            <person name="Billette C."/>
            <person name="Coutinho P.M."/>
            <person name="Deakin G."/>
            <person name="Doddapaneni H."/>
            <person name="Floudas D."/>
            <person name="Grimwood J."/>
            <person name="Hilden K."/>
            <person name="Kuees U."/>
            <person name="LaButti K.M."/>
            <person name="Lapidus A."/>
            <person name="Lindquist E.A."/>
            <person name="Lucas S.M."/>
            <person name="Murat C."/>
            <person name="Riley R.W."/>
            <person name="Salamov A.A."/>
            <person name="Schmutz J."/>
            <person name="Subramanian V."/>
            <person name="Woesten H.A.B."/>
            <person name="Xu J."/>
            <person name="Eastwood D.C."/>
            <person name="Foster G.D."/>
            <person name="Sonnenberg A.S."/>
            <person name="Cullen D."/>
            <person name="de Vries R.P."/>
            <person name="Lundell T."/>
            <person name="Hibbett D.S."/>
            <person name="Henrissat B."/>
            <person name="Burton K.S."/>
            <person name="Kerrigan R.W."/>
            <person name="Challen M.P."/>
            <person name="Grigoriev I.V."/>
            <person name="Martin F."/>
        </authorList>
    </citation>
    <scope>NUCLEOTIDE SEQUENCE [LARGE SCALE GENOMIC DNA]</scope>
    <source>
        <strain evidence="2">JB137-S8 / ATCC MYA-4627 / FGSC 10392</strain>
    </source>
</reference>
<dbReference type="HOGENOM" id="CLU_180191_0_0_1"/>